<proteinExistence type="predicted"/>
<comment type="caution">
    <text evidence="1">The sequence shown here is derived from an EMBL/GenBank/DDBJ whole genome shotgun (WGS) entry which is preliminary data.</text>
</comment>
<keyword evidence="2" id="KW-1185">Reference proteome</keyword>
<organism evidence="1 2">
    <name type="scientific">Pleurodeles waltl</name>
    <name type="common">Iberian ribbed newt</name>
    <dbReference type="NCBI Taxonomy" id="8319"/>
    <lineage>
        <taxon>Eukaryota</taxon>
        <taxon>Metazoa</taxon>
        <taxon>Chordata</taxon>
        <taxon>Craniata</taxon>
        <taxon>Vertebrata</taxon>
        <taxon>Euteleostomi</taxon>
        <taxon>Amphibia</taxon>
        <taxon>Batrachia</taxon>
        <taxon>Caudata</taxon>
        <taxon>Salamandroidea</taxon>
        <taxon>Salamandridae</taxon>
        <taxon>Pleurodelinae</taxon>
        <taxon>Pleurodeles</taxon>
    </lineage>
</organism>
<name>A0AAV7Q6H2_PLEWA</name>
<protein>
    <submittedName>
        <fullName evidence="1">Uncharacterized protein</fullName>
    </submittedName>
</protein>
<gene>
    <name evidence="1" type="ORF">NDU88_002298</name>
</gene>
<evidence type="ECO:0000313" key="2">
    <source>
        <dbReference type="Proteomes" id="UP001066276"/>
    </source>
</evidence>
<dbReference type="AlphaFoldDB" id="A0AAV7Q6H2"/>
<accession>A0AAV7Q6H2</accession>
<dbReference type="Proteomes" id="UP001066276">
    <property type="component" value="Chromosome 6"/>
</dbReference>
<dbReference type="EMBL" id="JANPWB010000010">
    <property type="protein sequence ID" value="KAJ1135869.1"/>
    <property type="molecule type" value="Genomic_DNA"/>
</dbReference>
<evidence type="ECO:0000313" key="1">
    <source>
        <dbReference type="EMBL" id="KAJ1135869.1"/>
    </source>
</evidence>
<sequence>MRLERTLIQYLLGDVKRKKVKKKKMEWTFMQPALVLARHRVAIAWMNTWGPSLQGWRNDIKEWEVAEDMRLRQEMNPLKANNADDILLLRQERGSARGRGCIYGRFIDC</sequence>
<reference evidence="1" key="1">
    <citation type="journal article" date="2022" name="bioRxiv">
        <title>Sequencing and chromosome-scale assembly of the giantPleurodeles waltlgenome.</title>
        <authorList>
            <person name="Brown T."/>
            <person name="Elewa A."/>
            <person name="Iarovenko S."/>
            <person name="Subramanian E."/>
            <person name="Araus A.J."/>
            <person name="Petzold A."/>
            <person name="Susuki M."/>
            <person name="Suzuki K.-i.T."/>
            <person name="Hayashi T."/>
            <person name="Toyoda A."/>
            <person name="Oliveira C."/>
            <person name="Osipova E."/>
            <person name="Leigh N.D."/>
            <person name="Simon A."/>
            <person name="Yun M.H."/>
        </authorList>
    </citation>
    <scope>NUCLEOTIDE SEQUENCE</scope>
    <source>
        <strain evidence="1">20211129_DDA</strain>
        <tissue evidence="1">Liver</tissue>
    </source>
</reference>